<evidence type="ECO:0000313" key="2">
    <source>
        <dbReference type="Proteomes" id="UP000037460"/>
    </source>
</evidence>
<dbReference type="AlphaFoldDB" id="A0A0M0K990"/>
<name>A0A0M0K990_9EUKA</name>
<protein>
    <submittedName>
        <fullName evidence="1">Uncharacterized protein</fullName>
    </submittedName>
</protein>
<evidence type="ECO:0000313" key="1">
    <source>
        <dbReference type="EMBL" id="KOO35167.1"/>
    </source>
</evidence>
<sequence length="217" mass="24471">MRHFETSVVIQLSAGDYWSLKTNANFERVCAEQVEGGAYHITSLEHGHDATGGETVLLMTEVTAEESPLPPALQVLLGTTSYTFASRASWWRKRYDRDHPLTFETTPVGLTRKKVVIRGQTWAKPLTAKSCRIYYSIEIECHIHYQSLSKLLEQGLEKHLRTSYAKLALLANEYWHNQESYLGMLDTPETIERHLGAKATPHIITIATGFGPIRGSL</sequence>
<accession>A0A0M0K990</accession>
<organism evidence="1 2">
    <name type="scientific">Chrysochromulina tobinii</name>
    <dbReference type="NCBI Taxonomy" id="1460289"/>
    <lineage>
        <taxon>Eukaryota</taxon>
        <taxon>Haptista</taxon>
        <taxon>Haptophyta</taxon>
        <taxon>Prymnesiophyceae</taxon>
        <taxon>Prymnesiales</taxon>
        <taxon>Chrysochromulinaceae</taxon>
        <taxon>Chrysochromulina</taxon>
    </lineage>
</organism>
<dbReference type="Proteomes" id="UP000037460">
    <property type="component" value="Unassembled WGS sequence"/>
</dbReference>
<reference evidence="2" key="1">
    <citation type="journal article" date="2015" name="PLoS Genet.">
        <title>Genome Sequence and Transcriptome Analyses of Chrysochromulina tobin: Metabolic Tools for Enhanced Algal Fitness in the Prominent Order Prymnesiales (Haptophyceae).</title>
        <authorList>
            <person name="Hovde B.T."/>
            <person name="Deodato C.R."/>
            <person name="Hunsperger H.M."/>
            <person name="Ryken S.A."/>
            <person name="Yost W."/>
            <person name="Jha R.K."/>
            <person name="Patterson J."/>
            <person name="Monnat R.J. Jr."/>
            <person name="Barlow S.B."/>
            <person name="Starkenburg S.R."/>
            <person name="Cattolico R.A."/>
        </authorList>
    </citation>
    <scope>NUCLEOTIDE SEQUENCE</scope>
    <source>
        <strain evidence="2">CCMP291</strain>
    </source>
</reference>
<proteinExistence type="predicted"/>
<comment type="caution">
    <text evidence="1">The sequence shown here is derived from an EMBL/GenBank/DDBJ whole genome shotgun (WGS) entry which is preliminary data.</text>
</comment>
<dbReference type="EMBL" id="JWZX01000962">
    <property type="protein sequence ID" value="KOO35167.1"/>
    <property type="molecule type" value="Genomic_DNA"/>
</dbReference>
<keyword evidence="2" id="KW-1185">Reference proteome</keyword>
<gene>
    <name evidence="1" type="ORF">Ctob_014217</name>
</gene>